<dbReference type="EMBL" id="CM001376">
    <property type="protein sequence ID" value="EHM12914.1"/>
    <property type="molecule type" value="Genomic_DNA"/>
</dbReference>
<dbReference type="InterPro" id="IPR002068">
    <property type="entry name" value="A-crystallin/Hsp20_dom"/>
</dbReference>
<comment type="similarity">
    <text evidence="1 2">Belongs to the small heat shock protein (HSP20) family.</text>
</comment>
<keyword evidence="4" id="KW-0346">Stress response</keyword>
<organism evidence="4 5">
    <name type="scientific">Jonquetella anthropi DSM 22815</name>
    <dbReference type="NCBI Taxonomy" id="885272"/>
    <lineage>
        <taxon>Bacteria</taxon>
        <taxon>Thermotogati</taxon>
        <taxon>Synergistota</taxon>
        <taxon>Synergistia</taxon>
        <taxon>Synergistales</taxon>
        <taxon>Dethiosulfovibrionaceae</taxon>
        <taxon>Jonquetella</taxon>
    </lineage>
</organism>
<protein>
    <submittedName>
        <fullName evidence="4">Molecular chaperone (Small heat shock protein)</fullName>
    </submittedName>
</protein>
<dbReference type="HOGENOM" id="CLU_046737_12_3_0"/>
<dbReference type="SUPFAM" id="SSF49764">
    <property type="entry name" value="HSP20-like chaperones"/>
    <property type="match status" value="1"/>
</dbReference>
<evidence type="ECO:0000256" key="2">
    <source>
        <dbReference type="RuleBase" id="RU003616"/>
    </source>
</evidence>
<gene>
    <name evidence="4" type="ORF">JonanDRAFT_0510</name>
</gene>
<keyword evidence="5" id="KW-1185">Reference proteome</keyword>
<dbReference type="Proteomes" id="UP000003806">
    <property type="component" value="Chromosome"/>
</dbReference>
<proteinExistence type="inferred from homology"/>
<dbReference type="CDD" id="cd06464">
    <property type="entry name" value="ACD_sHsps-like"/>
    <property type="match status" value="1"/>
</dbReference>
<evidence type="ECO:0000256" key="1">
    <source>
        <dbReference type="PROSITE-ProRule" id="PRU00285"/>
    </source>
</evidence>
<dbReference type="Pfam" id="PF00011">
    <property type="entry name" value="HSP20"/>
    <property type="match status" value="1"/>
</dbReference>
<dbReference type="Gene3D" id="2.60.40.790">
    <property type="match status" value="1"/>
</dbReference>
<dbReference type="InterPro" id="IPR031107">
    <property type="entry name" value="Small_HSP"/>
</dbReference>
<dbReference type="PROSITE" id="PS01031">
    <property type="entry name" value="SHSP"/>
    <property type="match status" value="1"/>
</dbReference>
<dbReference type="eggNOG" id="COG0071">
    <property type="taxonomic scope" value="Bacteria"/>
</dbReference>
<dbReference type="AlphaFoldDB" id="H0UJQ5"/>
<sequence>MTPMIRRKNVPYVTPWDLLDHEFQNLFDGFLRQEEQTAAMDFYRQGDSFVAEIELPGFEPKDVDLRVYRDHFDVTAKRQSCQESNDRQHFVKERTATSFSRSVRFPEPVDPDRVTASFQSGLLKIAAPVAAAQQARVISLCDPEEQKTEPKA</sequence>
<evidence type="ECO:0000313" key="5">
    <source>
        <dbReference type="Proteomes" id="UP000003806"/>
    </source>
</evidence>
<evidence type="ECO:0000313" key="4">
    <source>
        <dbReference type="EMBL" id="EHM12914.1"/>
    </source>
</evidence>
<dbReference type="InterPro" id="IPR008978">
    <property type="entry name" value="HSP20-like_chaperone"/>
</dbReference>
<name>H0UJQ5_9BACT</name>
<evidence type="ECO:0000259" key="3">
    <source>
        <dbReference type="PROSITE" id="PS01031"/>
    </source>
</evidence>
<reference evidence="4 5" key="1">
    <citation type="submission" date="2011-11" db="EMBL/GenBank/DDBJ databases">
        <title>The Noncontiguous Finished genome of Jonquetella anthropi DSM 22815.</title>
        <authorList>
            <consortium name="US DOE Joint Genome Institute (JGI-PGF)"/>
            <person name="Lucas S."/>
            <person name="Copeland A."/>
            <person name="Lapidus A."/>
            <person name="Glavina del Rio T."/>
            <person name="Dalin E."/>
            <person name="Tice H."/>
            <person name="Bruce D."/>
            <person name="Goodwin L."/>
            <person name="Pitluck S."/>
            <person name="Peters L."/>
            <person name="Mikhailova N."/>
            <person name="Held B."/>
            <person name="Kyrpides N."/>
            <person name="Mavromatis K."/>
            <person name="Ivanova N."/>
            <person name="Markowitz V."/>
            <person name="Cheng J.-F."/>
            <person name="Hugenholtz P."/>
            <person name="Woyke T."/>
            <person name="Wu D."/>
            <person name="Gronow S."/>
            <person name="Wellnitz S."/>
            <person name="Brambilla E."/>
            <person name="Klenk H.-P."/>
            <person name="Eisen J.A."/>
        </authorList>
    </citation>
    <scope>NUCLEOTIDE SEQUENCE [LARGE SCALE GENOMIC DNA]</scope>
    <source>
        <strain evidence="4 5">DSM 22815</strain>
    </source>
</reference>
<feature type="domain" description="SHSP" evidence="3">
    <location>
        <begin position="31"/>
        <end position="143"/>
    </location>
</feature>
<dbReference type="RefSeq" id="WP_008522675.1">
    <property type="nucleotide sequence ID" value="NZ_CM001376.1"/>
</dbReference>
<accession>H0UJQ5</accession>
<dbReference type="PANTHER" id="PTHR11527">
    <property type="entry name" value="HEAT-SHOCK PROTEIN 20 FAMILY MEMBER"/>
    <property type="match status" value="1"/>
</dbReference>
<dbReference type="STRING" id="885272.JonanDRAFT_0510"/>